<dbReference type="AlphaFoldDB" id="A0AA39I6P2"/>
<dbReference type="EMBL" id="JAUCMV010000002">
    <property type="protein sequence ID" value="KAK0418823.1"/>
    <property type="molecule type" value="Genomic_DNA"/>
</dbReference>
<name>A0AA39I6P2_9BILA</name>
<dbReference type="Proteomes" id="UP001175271">
    <property type="component" value="Unassembled WGS sequence"/>
</dbReference>
<proteinExistence type="predicted"/>
<keyword evidence="2" id="KW-1185">Reference proteome</keyword>
<comment type="caution">
    <text evidence="1">The sequence shown here is derived from an EMBL/GenBank/DDBJ whole genome shotgun (WGS) entry which is preliminary data.</text>
</comment>
<gene>
    <name evidence="1" type="ORF">QR680_013792</name>
</gene>
<accession>A0AA39I6P2</accession>
<organism evidence="1 2">
    <name type="scientific">Steinernema hermaphroditum</name>
    <dbReference type="NCBI Taxonomy" id="289476"/>
    <lineage>
        <taxon>Eukaryota</taxon>
        <taxon>Metazoa</taxon>
        <taxon>Ecdysozoa</taxon>
        <taxon>Nematoda</taxon>
        <taxon>Chromadorea</taxon>
        <taxon>Rhabditida</taxon>
        <taxon>Tylenchina</taxon>
        <taxon>Panagrolaimomorpha</taxon>
        <taxon>Strongyloidoidea</taxon>
        <taxon>Steinernematidae</taxon>
        <taxon>Steinernema</taxon>
    </lineage>
</organism>
<protein>
    <submittedName>
        <fullName evidence="1">Uncharacterized protein</fullName>
    </submittedName>
</protein>
<reference evidence="1" key="1">
    <citation type="submission" date="2023-06" db="EMBL/GenBank/DDBJ databases">
        <title>Genomic analysis of the entomopathogenic nematode Steinernema hermaphroditum.</title>
        <authorList>
            <person name="Schwarz E.M."/>
            <person name="Heppert J.K."/>
            <person name="Baniya A."/>
            <person name="Schwartz H.T."/>
            <person name="Tan C.-H."/>
            <person name="Antoshechkin I."/>
            <person name="Sternberg P.W."/>
            <person name="Goodrich-Blair H."/>
            <person name="Dillman A.R."/>
        </authorList>
    </citation>
    <scope>NUCLEOTIDE SEQUENCE</scope>
    <source>
        <strain evidence="1">PS9179</strain>
        <tissue evidence="1">Whole animal</tissue>
    </source>
</reference>
<sequence>MKDAVDLDAMKDVDMVLDTTTVIVMERPLLLVLLLSLQSPLLPLEATRLQPFLKRRQRQYTKYSSNYNDS</sequence>
<evidence type="ECO:0000313" key="2">
    <source>
        <dbReference type="Proteomes" id="UP001175271"/>
    </source>
</evidence>
<evidence type="ECO:0000313" key="1">
    <source>
        <dbReference type="EMBL" id="KAK0418823.1"/>
    </source>
</evidence>